<dbReference type="AlphaFoldDB" id="A0A2T4DIS2"/>
<evidence type="ECO:0000313" key="1">
    <source>
        <dbReference type="EMBL" id="PTB93667.1"/>
    </source>
</evidence>
<reference evidence="1 2" key="1">
    <citation type="submission" date="2018-03" db="EMBL/GenBank/DDBJ databases">
        <title>Cross-interface Injection: A General Nanoliter Liquid Handling Method Applied to Single Cells Genome Amplification Automated Nanoliter Liquid Handling Applied to Single Cell Multiple Displacement Amplification.</title>
        <authorList>
            <person name="Yun J."/>
            <person name="Xu P."/>
            <person name="Xu J."/>
            <person name="Dai X."/>
            <person name="Wang Y."/>
            <person name="Zheng X."/>
            <person name="Cao C."/>
            <person name="Yi Q."/>
            <person name="Zhu Y."/>
            <person name="Wang L."/>
            <person name="Dong Z."/>
            <person name="Huang Y."/>
            <person name="Huang L."/>
            <person name="Du W."/>
        </authorList>
    </citation>
    <scope>NUCLEOTIDE SEQUENCE [LARGE SCALE GENOMIC DNA]</scope>
    <source>
        <strain evidence="1 2">Z-D1-2</strain>
    </source>
</reference>
<protein>
    <recommendedName>
        <fullName evidence="3">RHS repeat-associated core domain-containing protein</fullName>
    </recommendedName>
</protein>
<evidence type="ECO:0000313" key="2">
    <source>
        <dbReference type="Proteomes" id="UP000240608"/>
    </source>
</evidence>
<gene>
    <name evidence="1" type="ORF">C9994_12835</name>
</gene>
<evidence type="ECO:0008006" key="3">
    <source>
        <dbReference type="Google" id="ProtNLM"/>
    </source>
</evidence>
<name>A0A2T4DIS2_9BACT</name>
<dbReference type="EMBL" id="PYVU01000157">
    <property type="protein sequence ID" value="PTB93667.1"/>
    <property type="molecule type" value="Genomic_DNA"/>
</dbReference>
<dbReference type="Proteomes" id="UP000240608">
    <property type="component" value="Unassembled WGS sequence"/>
</dbReference>
<sequence>MRTHLILSKWQERPSLSSGTIVYDYGFRIYHHTIGKFLSVDPLTNEYPWYTPYQFAGNMPINAIDLDGLEWVLKIYSPDVSSKFNKAVKAKEVDYYRLNPLC</sequence>
<dbReference type="NCBIfam" id="TIGR03696">
    <property type="entry name" value="Rhs_assc_core"/>
    <property type="match status" value="1"/>
</dbReference>
<proteinExistence type="predicted"/>
<dbReference type="Gene3D" id="2.180.10.10">
    <property type="entry name" value="RHS repeat-associated core"/>
    <property type="match status" value="1"/>
</dbReference>
<dbReference type="InterPro" id="IPR022385">
    <property type="entry name" value="Rhs_assc_core"/>
</dbReference>
<comment type="caution">
    <text evidence="1">The sequence shown here is derived from an EMBL/GenBank/DDBJ whole genome shotgun (WGS) entry which is preliminary data.</text>
</comment>
<accession>A0A2T4DIS2</accession>
<organism evidence="1 2">
    <name type="scientific">Marivirga lumbricoides</name>
    <dbReference type="NCBI Taxonomy" id="1046115"/>
    <lineage>
        <taxon>Bacteria</taxon>
        <taxon>Pseudomonadati</taxon>
        <taxon>Bacteroidota</taxon>
        <taxon>Cytophagia</taxon>
        <taxon>Cytophagales</taxon>
        <taxon>Marivirgaceae</taxon>
        <taxon>Marivirga</taxon>
    </lineage>
</organism>